<evidence type="ECO:0000256" key="10">
    <source>
        <dbReference type="ARBA" id="ARBA00032441"/>
    </source>
</evidence>
<gene>
    <name evidence="12" type="primary">tsaE</name>
    <name evidence="12" type="ORF">DYI37_01965</name>
</gene>
<keyword evidence="6" id="KW-0479">Metal-binding</keyword>
<comment type="caution">
    <text evidence="12">The sequence shown here is derived from an EMBL/GenBank/DDBJ whole genome shotgun (WGS) entry which is preliminary data.</text>
</comment>
<dbReference type="Pfam" id="PF02367">
    <property type="entry name" value="TsaE"/>
    <property type="match status" value="1"/>
</dbReference>
<evidence type="ECO:0000256" key="5">
    <source>
        <dbReference type="ARBA" id="ARBA00022694"/>
    </source>
</evidence>
<dbReference type="InterPro" id="IPR027417">
    <property type="entry name" value="P-loop_NTPase"/>
</dbReference>
<keyword evidence="4" id="KW-0963">Cytoplasm</keyword>
<dbReference type="InterPro" id="IPR012180">
    <property type="entry name" value="Bifunc_ATPase/PTrfase"/>
</dbReference>
<dbReference type="Pfam" id="PF01636">
    <property type="entry name" value="APH"/>
    <property type="match status" value="1"/>
</dbReference>
<proteinExistence type="inferred from homology"/>
<sequence>MTTPDLTVIEIIELMDSAATERLGRDLSLVLAKGDAVMLLGDLGAGKSTLARAMIRAVAGDDGLDVPSPTFTLVQAYGGRVPVSHFDLYRLGDENEIGELGFDDALEEGAAIVEWPQRVPSVLARADIVIELRMSENGGRCAAIAARGSAVRRLSRTRSIRAFLARSGLAESERRHLNGDASSRRYETVSGPAGTLILMDSPRQPDGPPIRDGLPYSQLVHLAEDVGPFVAISSALATAGFTAPRIVASDLEEGLLLITNLGGATILKRDGDPDPERYHAAIDCLSKLHRMDWASGLPVGEGRIHHVSAYDRRAMMIEAELLPDWFVSDTLGRAVDVEELALFREAWNMAFDEIETAERTLVLRDFHSPNIIWQPDAIGISRIGIIDFQDAMIGPTAYDVASLAQDARVTIPAELEASLVAAYIASRRKSDPEFKPFYFERDYAVMAAQRATKILGIFVRLANRDGKPQYKRHIPRIIEYLRRSLDHPTLAPVKSLYSDWGIVEKH</sequence>
<evidence type="ECO:0000256" key="7">
    <source>
        <dbReference type="ARBA" id="ARBA00022741"/>
    </source>
</evidence>
<evidence type="ECO:0000259" key="11">
    <source>
        <dbReference type="Pfam" id="PF01636"/>
    </source>
</evidence>
<keyword evidence="5" id="KW-0819">tRNA processing</keyword>
<keyword evidence="7" id="KW-0547">Nucleotide-binding</keyword>
<dbReference type="Gene3D" id="3.30.200.20">
    <property type="entry name" value="Phosphorylase Kinase, domain 1"/>
    <property type="match status" value="1"/>
</dbReference>
<keyword evidence="8" id="KW-0067">ATP-binding</keyword>
<dbReference type="PANTHER" id="PTHR33540:SF2">
    <property type="entry name" value="TRNA THREONYLCARBAMOYLADENOSINE BIOSYNTHESIS PROTEIN TSAE"/>
    <property type="match status" value="1"/>
</dbReference>
<dbReference type="InterPro" id="IPR011009">
    <property type="entry name" value="Kinase-like_dom_sf"/>
</dbReference>
<dbReference type="EMBL" id="QURL01000001">
    <property type="protein sequence ID" value="RFC66554.1"/>
    <property type="molecule type" value="Genomic_DNA"/>
</dbReference>
<keyword evidence="9" id="KW-0460">Magnesium</keyword>
<dbReference type="SUPFAM" id="SSF56112">
    <property type="entry name" value="Protein kinase-like (PK-like)"/>
    <property type="match status" value="1"/>
</dbReference>
<feature type="domain" description="Aminoglycoside phosphotransferase" evidence="11">
    <location>
        <begin position="176"/>
        <end position="427"/>
    </location>
</feature>
<evidence type="ECO:0000313" key="13">
    <source>
        <dbReference type="Proteomes" id="UP000264310"/>
    </source>
</evidence>
<accession>A0A371XBX6</accession>
<dbReference type="PANTHER" id="PTHR33540">
    <property type="entry name" value="TRNA THREONYLCARBAMOYLADENOSINE BIOSYNTHESIS PROTEIN TSAE"/>
    <property type="match status" value="1"/>
</dbReference>
<evidence type="ECO:0000313" key="12">
    <source>
        <dbReference type="EMBL" id="RFC66554.1"/>
    </source>
</evidence>
<dbReference type="NCBIfam" id="TIGR00150">
    <property type="entry name" value="T6A_YjeE"/>
    <property type="match status" value="1"/>
</dbReference>
<keyword evidence="13" id="KW-1185">Reference proteome</keyword>
<evidence type="ECO:0000256" key="9">
    <source>
        <dbReference type="ARBA" id="ARBA00022842"/>
    </source>
</evidence>
<dbReference type="GO" id="GO:0005524">
    <property type="term" value="F:ATP binding"/>
    <property type="evidence" value="ECO:0007669"/>
    <property type="project" value="UniProtKB-KW"/>
</dbReference>
<dbReference type="Proteomes" id="UP000264310">
    <property type="component" value="Unassembled WGS sequence"/>
</dbReference>
<evidence type="ECO:0000256" key="6">
    <source>
        <dbReference type="ARBA" id="ARBA00022723"/>
    </source>
</evidence>
<dbReference type="Gene3D" id="3.90.1200.10">
    <property type="match status" value="1"/>
</dbReference>
<keyword evidence="12" id="KW-0808">Transferase</keyword>
<dbReference type="OrthoDB" id="9809275at2"/>
<evidence type="ECO:0000256" key="3">
    <source>
        <dbReference type="ARBA" id="ARBA00019010"/>
    </source>
</evidence>
<reference evidence="12 13" key="1">
    <citation type="submission" date="2018-08" db="EMBL/GenBank/DDBJ databases">
        <title>Fulvimarina sp. 85, whole genome shotgun sequence.</title>
        <authorList>
            <person name="Tuo L."/>
        </authorList>
    </citation>
    <scope>NUCLEOTIDE SEQUENCE [LARGE SCALE GENOMIC DNA]</scope>
    <source>
        <strain evidence="12 13">85</strain>
    </source>
</reference>
<dbReference type="GO" id="GO:0002949">
    <property type="term" value="P:tRNA threonylcarbamoyladenosine modification"/>
    <property type="evidence" value="ECO:0007669"/>
    <property type="project" value="InterPro"/>
</dbReference>
<dbReference type="InterPro" id="IPR002575">
    <property type="entry name" value="Aminoglycoside_PTrfase"/>
</dbReference>
<dbReference type="Gene3D" id="3.40.50.300">
    <property type="entry name" value="P-loop containing nucleotide triphosphate hydrolases"/>
    <property type="match status" value="1"/>
</dbReference>
<dbReference type="SUPFAM" id="SSF52540">
    <property type="entry name" value="P-loop containing nucleoside triphosphate hydrolases"/>
    <property type="match status" value="1"/>
</dbReference>
<dbReference type="GO" id="GO:0016740">
    <property type="term" value="F:transferase activity"/>
    <property type="evidence" value="ECO:0007669"/>
    <property type="project" value="UniProtKB-KW"/>
</dbReference>
<dbReference type="PIRSF" id="PIRSF036599">
    <property type="entry name" value="AtpPhos"/>
    <property type="match status" value="1"/>
</dbReference>
<evidence type="ECO:0000256" key="4">
    <source>
        <dbReference type="ARBA" id="ARBA00022490"/>
    </source>
</evidence>
<comment type="subcellular location">
    <subcellularLocation>
        <location evidence="1">Cytoplasm</location>
    </subcellularLocation>
</comment>
<evidence type="ECO:0000256" key="1">
    <source>
        <dbReference type="ARBA" id="ARBA00004496"/>
    </source>
</evidence>
<evidence type="ECO:0000256" key="8">
    <source>
        <dbReference type="ARBA" id="ARBA00022840"/>
    </source>
</evidence>
<name>A0A371XBX6_9HYPH</name>
<dbReference type="AlphaFoldDB" id="A0A371XBX6"/>
<evidence type="ECO:0000256" key="2">
    <source>
        <dbReference type="ARBA" id="ARBA00007599"/>
    </source>
</evidence>
<dbReference type="GO" id="GO:0005737">
    <property type="term" value="C:cytoplasm"/>
    <property type="evidence" value="ECO:0007669"/>
    <property type="project" value="UniProtKB-SubCell"/>
</dbReference>
<dbReference type="GO" id="GO:0046872">
    <property type="term" value="F:metal ion binding"/>
    <property type="evidence" value="ECO:0007669"/>
    <property type="project" value="UniProtKB-KW"/>
</dbReference>
<comment type="similarity">
    <text evidence="2">Belongs to the TsaE family.</text>
</comment>
<organism evidence="12 13">
    <name type="scientific">Fulvimarina endophytica</name>
    <dbReference type="NCBI Taxonomy" id="2293836"/>
    <lineage>
        <taxon>Bacteria</taxon>
        <taxon>Pseudomonadati</taxon>
        <taxon>Pseudomonadota</taxon>
        <taxon>Alphaproteobacteria</taxon>
        <taxon>Hyphomicrobiales</taxon>
        <taxon>Aurantimonadaceae</taxon>
        <taxon>Fulvimarina</taxon>
    </lineage>
</organism>
<dbReference type="InterPro" id="IPR003442">
    <property type="entry name" value="T6A_TsaE"/>
</dbReference>
<protein>
    <recommendedName>
        <fullName evidence="3">tRNA threonylcarbamoyladenosine biosynthesis protein TsaE</fullName>
    </recommendedName>
    <alternativeName>
        <fullName evidence="10">t(6)A37 threonylcarbamoyladenosine biosynthesis protein TsaE</fullName>
    </alternativeName>
</protein>